<keyword evidence="1" id="KW-0808">Transferase</keyword>
<dbReference type="Gene3D" id="3.30.230.10">
    <property type="match status" value="1"/>
</dbReference>
<dbReference type="SUPFAM" id="SSF54211">
    <property type="entry name" value="Ribosomal protein S5 domain 2-like"/>
    <property type="match status" value="1"/>
</dbReference>
<dbReference type="GO" id="GO:0016301">
    <property type="term" value="F:kinase activity"/>
    <property type="evidence" value="ECO:0007669"/>
    <property type="project" value="UniProtKB-KW"/>
</dbReference>
<gene>
    <name evidence="1" type="ORF">SAMEA104719789_00005</name>
</gene>
<dbReference type="AlphaFoldDB" id="A0A383TTN1"/>
<accession>A0A383TTN1</accession>
<dbReference type="Proteomes" id="UP000262142">
    <property type="component" value="Unassembled WGS sequence"/>
</dbReference>
<dbReference type="RefSeq" id="WP_119058654.1">
    <property type="nucleotide sequence ID" value="NZ_UNSC01000001.1"/>
</dbReference>
<organism evidence="1 2">
    <name type="scientific">Candidatus Ornithobacterium hominis</name>
    <dbReference type="NCBI Taxonomy" id="2497989"/>
    <lineage>
        <taxon>Bacteria</taxon>
        <taxon>Pseudomonadati</taxon>
        <taxon>Bacteroidota</taxon>
        <taxon>Flavobacteriia</taxon>
        <taxon>Flavobacteriales</taxon>
        <taxon>Weeksellaceae</taxon>
        <taxon>Ornithobacterium</taxon>
    </lineage>
</organism>
<dbReference type="InterPro" id="IPR014721">
    <property type="entry name" value="Ribsml_uS5_D2-typ_fold_subgr"/>
</dbReference>
<evidence type="ECO:0000313" key="1">
    <source>
        <dbReference type="EMBL" id="SZD70915.1"/>
    </source>
</evidence>
<protein>
    <submittedName>
        <fullName evidence="1">Mevalonate kinase</fullName>
    </submittedName>
</protein>
<dbReference type="InterPro" id="IPR047765">
    <property type="entry name" value="GHMP_GYDIA-like"/>
</dbReference>
<proteinExistence type="predicted"/>
<dbReference type="NCBIfam" id="NF040656">
    <property type="entry name" value="GHMP_GYDIA"/>
    <property type="match status" value="1"/>
</dbReference>
<name>A0A383TTN1_9FLAO</name>
<evidence type="ECO:0000313" key="2">
    <source>
        <dbReference type="Proteomes" id="UP000262142"/>
    </source>
</evidence>
<keyword evidence="1" id="KW-0418">Kinase</keyword>
<dbReference type="EMBL" id="UNSC01000001">
    <property type="protein sequence ID" value="SZD70915.1"/>
    <property type="molecule type" value="Genomic_DNA"/>
</dbReference>
<sequence>MVSAKSFYAHGKLLLTGEYAVLDGAEALCLPLQLGQKMRIKSCKNDFLSWEAYLPNQRVWFTARYDLNLNLIEANNAEPAKSLEGILKALKNLNQNLFLKGLKISTFLEFDKNWGLGSSSTLISLLAQWAEVNPYQFLNKTFGGSGYDVACAMAQKPLIFKNGNAQPVSFDPPFKDLIYFVYLNQKQNSRDSINLYRQKEKNESFIQEISLLTQKITKAQNLSEFETLICQHEEIVSQQIGEEPVQQKLFPNYSSGVIKSLGGWGGDFVLVTGKKEALNYFSEKGFSTIFNYSELIL</sequence>
<dbReference type="InterPro" id="IPR020568">
    <property type="entry name" value="Ribosomal_Su5_D2-typ_SF"/>
</dbReference>
<keyword evidence="2" id="KW-1185">Reference proteome</keyword>
<reference evidence="1 2" key="1">
    <citation type="submission" date="2018-09" db="EMBL/GenBank/DDBJ databases">
        <authorList>
            <consortium name="Pathogen Informatics"/>
        </authorList>
    </citation>
    <scope>NUCLEOTIDE SEQUENCE [LARGE SCALE GENOMIC DNA]</scope>
    <source>
        <strain evidence="1 2">OH-22767</strain>
    </source>
</reference>
<dbReference type="OrthoDB" id="5288719at2"/>